<evidence type="ECO:0000256" key="2">
    <source>
        <dbReference type="ARBA" id="ARBA00005135"/>
    </source>
</evidence>
<evidence type="ECO:0000256" key="13">
    <source>
        <dbReference type="ARBA" id="ARBA00048523"/>
    </source>
</evidence>
<gene>
    <name evidence="15" type="primary">serB</name>
    <name evidence="15" type="ORF">D6850_12825</name>
</gene>
<evidence type="ECO:0000256" key="1">
    <source>
        <dbReference type="ARBA" id="ARBA00001946"/>
    </source>
</evidence>
<evidence type="ECO:0000256" key="9">
    <source>
        <dbReference type="ARBA" id="ARBA00022842"/>
    </source>
</evidence>
<keyword evidence="8 15" id="KW-0378">Hydrolase</keyword>
<evidence type="ECO:0000256" key="4">
    <source>
        <dbReference type="ARBA" id="ARBA00012640"/>
    </source>
</evidence>
<keyword evidence="16" id="KW-1185">Reference proteome</keyword>
<accession>A0A3A8B8Q0</accession>
<keyword evidence="6" id="KW-0028">Amino-acid biosynthesis</keyword>
<dbReference type="PANTHER" id="PTHR43344">
    <property type="entry name" value="PHOSPHOSERINE PHOSPHATASE"/>
    <property type="match status" value="1"/>
</dbReference>
<keyword evidence="9" id="KW-0460">Magnesium</keyword>
<dbReference type="InterPro" id="IPR004469">
    <property type="entry name" value="PSP"/>
</dbReference>
<dbReference type="OrthoDB" id="9792539at2"/>
<dbReference type="NCBIfam" id="TIGR01488">
    <property type="entry name" value="HAD-SF-IB"/>
    <property type="match status" value="1"/>
</dbReference>
<evidence type="ECO:0000313" key="15">
    <source>
        <dbReference type="EMBL" id="RKF14048.1"/>
    </source>
</evidence>
<evidence type="ECO:0000313" key="16">
    <source>
        <dbReference type="Proteomes" id="UP000281128"/>
    </source>
</evidence>
<comment type="similarity">
    <text evidence="3">Belongs to the HAD-like hydrolase superfamily. SerB family.</text>
</comment>
<dbReference type="UniPathway" id="UPA00135">
    <property type="reaction ID" value="UER00198"/>
</dbReference>
<dbReference type="NCBIfam" id="TIGR00338">
    <property type="entry name" value="serB"/>
    <property type="match status" value="1"/>
</dbReference>
<dbReference type="InterPro" id="IPR050582">
    <property type="entry name" value="HAD-like_SerB"/>
</dbReference>
<dbReference type="RefSeq" id="WP_121167508.1">
    <property type="nucleotide sequence ID" value="NZ_RAPE01000003.1"/>
</dbReference>
<evidence type="ECO:0000256" key="10">
    <source>
        <dbReference type="ARBA" id="ARBA00023299"/>
    </source>
</evidence>
<keyword evidence="10" id="KW-0718">Serine biosynthesis</keyword>
<dbReference type="Gene3D" id="3.40.50.1000">
    <property type="entry name" value="HAD superfamily/HAD-like"/>
    <property type="match status" value="1"/>
</dbReference>
<dbReference type="SFLD" id="SFLDF00029">
    <property type="entry name" value="phosphoserine_phosphatase"/>
    <property type="match status" value="1"/>
</dbReference>
<comment type="cofactor">
    <cofactor evidence="1">
        <name>Mg(2+)</name>
        <dbReference type="ChEBI" id="CHEBI:18420"/>
    </cofactor>
</comment>
<keyword evidence="7" id="KW-0479">Metal-binding</keyword>
<reference evidence="15 16" key="1">
    <citation type="submission" date="2018-09" db="EMBL/GenBank/DDBJ databases">
        <title>Roseovarius spongiae sp. nov., isolated from a marine sponge.</title>
        <authorList>
            <person name="Zhuang L."/>
            <person name="Luo L."/>
        </authorList>
    </citation>
    <scope>NUCLEOTIDE SEQUENCE [LARGE SCALE GENOMIC DNA]</scope>
    <source>
        <strain evidence="15 16">HN-E21</strain>
    </source>
</reference>
<dbReference type="SFLD" id="SFLDG01136">
    <property type="entry name" value="C1.6:_Phosphoserine_Phosphatas"/>
    <property type="match status" value="1"/>
</dbReference>
<comment type="catalytic activity">
    <reaction evidence="12">
        <text>O-phospho-L-serine + H2O = L-serine + phosphate</text>
        <dbReference type="Rhea" id="RHEA:21208"/>
        <dbReference type="ChEBI" id="CHEBI:15377"/>
        <dbReference type="ChEBI" id="CHEBI:33384"/>
        <dbReference type="ChEBI" id="CHEBI:43474"/>
        <dbReference type="ChEBI" id="CHEBI:57524"/>
        <dbReference type="EC" id="3.1.3.3"/>
    </reaction>
</comment>
<dbReference type="PANTHER" id="PTHR43344:SF2">
    <property type="entry name" value="PHOSPHOSERINE PHOSPHATASE"/>
    <property type="match status" value="1"/>
</dbReference>
<sequence>MFITTLIARPGALDPALVESLRNAWGGGDAQWLSPDEAAEFAMKEIPGNRWDLWEDLQGMGVDLVVQRADGRRKKLLIADMDSTMIEQECIDELADAAGIGAEVKAITARAMNGEIGFEGALLERMALLRDQPEGIIAEVLAARITHMPGAAALVATMRAAGAHTALVSGGFTAFTERVADALGFDEHRANVLEIADGRLTGTVAQPILGRDAKVSALEEIAARLGIAPADAIAVGDGANDLGMLARAGMGVALHAKPSVAAQCDLRVNHGDLTALLYLQGYARDEFVGG</sequence>
<dbReference type="AlphaFoldDB" id="A0A3A8B8Q0"/>
<comment type="catalytic activity">
    <reaction evidence="13">
        <text>O-phospho-D-serine + H2O = D-serine + phosphate</text>
        <dbReference type="Rhea" id="RHEA:24873"/>
        <dbReference type="ChEBI" id="CHEBI:15377"/>
        <dbReference type="ChEBI" id="CHEBI:35247"/>
        <dbReference type="ChEBI" id="CHEBI:43474"/>
        <dbReference type="ChEBI" id="CHEBI:58680"/>
        <dbReference type="EC" id="3.1.3.3"/>
    </reaction>
</comment>
<comment type="pathway">
    <text evidence="2">Amino-acid biosynthesis; L-serine biosynthesis; L-serine from 3-phospho-D-glycerate: step 3/3.</text>
</comment>
<dbReference type="GO" id="GO:0036424">
    <property type="term" value="F:L-phosphoserine phosphatase activity"/>
    <property type="evidence" value="ECO:0007669"/>
    <property type="project" value="InterPro"/>
</dbReference>
<protein>
    <recommendedName>
        <fullName evidence="5">Phosphoserine phosphatase</fullName>
        <ecNumber evidence="4">3.1.3.3</ecNumber>
    </recommendedName>
    <alternativeName>
        <fullName evidence="11">O-phosphoserine phosphohydrolase</fullName>
    </alternativeName>
</protein>
<evidence type="ECO:0000256" key="3">
    <source>
        <dbReference type="ARBA" id="ARBA00009184"/>
    </source>
</evidence>
<evidence type="ECO:0000256" key="12">
    <source>
        <dbReference type="ARBA" id="ARBA00048138"/>
    </source>
</evidence>
<evidence type="ECO:0000256" key="8">
    <source>
        <dbReference type="ARBA" id="ARBA00022801"/>
    </source>
</evidence>
<organism evidence="15 16">
    <name type="scientific">Roseovarius spongiae</name>
    <dbReference type="NCBI Taxonomy" id="2320272"/>
    <lineage>
        <taxon>Bacteria</taxon>
        <taxon>Pseudomonadati</taxon>
        <taxon>Pseudomonadota</taxon>
        <taxon>Alphaproteobacteria</taxon>
        <taxon>Rhodobacterales</taxon>
        <taxon>Roseobacteraceae</taxon>
        <taxon>Roseovarius</taxon>
    </lineage>
</organism>
<proteinExistence type="inferred from homology"/>
<dbReference type="GO" id="GO:0006564">
    <property type="term" value="P:L-serine biosynthetic process"/>
    <property type="evidence" value="ECO:0007669"/>
    <property type="project" value="UniProtKB-KW"/>
</dbReference>
<dbReference type="Proteomes" id="UP000281128">
    <property type="component" value="Unassembled WGS sequence"/>
</dbReference>
<dbReference type="GO" id="GO:0005737">
    <property type="term" value="C:cytoplasm"/>
    <property type="evidence" value="ECO:0007669"/>
    <property type="project" value="TreeGrafter"/>
</dbReference>
<evidence type="ECO:0000256" key="14">
    <source>
        <dbReference type="PIRSR" id="PIRSR604469-1"/>
    </source>
</evidence>
<dbReference type="EMBL" id="RAPE01000003">
    <property type="protein sequence ID" value="RKF14048.1"/>
    <property type="molecule type" value="Genomic_DNA"/>
</dbReference>
<evidence type="ECO:0000256" key="5">
    <source>
        <dbReference type="ARBA" id="ARBA00015196"/>
    </source>
</evidence>
<name>A0A3A8B8Q0_9RHOB</name>
<dbReference type="GO" id="GO:0000287">
    <property type="term" value="F:magnesium ion binding"/>
    <property type="evidence" value="ECO:0007669"/>
    <property type="project" value="TreeGrafter"/>
</dbReference>
<dbReference type="InterPro" id="IPR036412">
    <property type="entry name" value="HAD-like_sf"/>
</dbReference>
<dbReference type="EC" id="3.1.3.3" evidence="4"/>
<dbReference type="Pfam" id="PF12710">
    <property type="entry name" value="HAD"/>
    <property type="match status" value="1"/>
</dbReference>
<evidence type="ECO:0000256" key="6">
    <source>
        <dbReference type="ARBA" id="ARBA00022605"/>
    </source>
</evidence>
<dbReference type="SUPFAM" id="SSF56784">
    <property type="entry name" value="HAD-like"/>
    <property type="match status" value="1"/>
</dbReference>
<feature type="active site" description="Nucleophile" evidence="14">
    <location>
        <position position="80"/>
    </location>
</feature>
<feature type="active site" description="Proton donor" evidence="14">
    <location>
        <position position="82"/>
    </location>
</feature>
<evidence type="ECO:0000256" key="7">
    <source>
        <dbReference type="ARBA" id="ARBA00022723"/>
    </source>
</evidence>
<dbReference type="SFLD" id="SFLDS00003">
    <property type="entry name" value="Haloacid_Dehalogenase"/>
    <property type="match status" value="1"/>
</dbReference>
<evidence type="ECO:0000256" key="11">
    <source>
        <dbReference type="ARBA" id="ARBA00031693"/>
    </source>
</evidence>
<dbReference type="SFLD" id="SFLDG01137">
    <property type="entry name" value="C1.6.1:_Phosphoserine_Phosphat"/>
    <property type="match status" value="1"/>
</dbReference>
<dbReference type="InterPro" id="IPR023214">
    <property type="entry name" value="HAD_sf"/>
</dbReference>
<comment type="caution">
    <text evidence="15">The sequence shown here is derived from an EMBL/GenBank/DDBJ whole genome shotgun (WGS) entry which is preliminary data.</text>
</comment>